<keyword evidence="3" id="KW-1185">Reference proteome</keyword>
<dbReference type="Proteomes" id="UP000717696">
    <property type="component" value="Unassembled WGS sequence"/>
</dbReference>
<proteinExistence type="predicted"/>
<gene>
    <name evidence="2" type="ORF">B0J13DRAFT_522090</name>
</gene>
<evidence type="ECO:0000313" key="2">
    <source>
        <dbReference type="EMBL" id="KAH7151747.1"/>
    </source>
</evidence>
<reference evidence="2" key="1">
    <citation type="journal article" date="2021" name="Nat. Commun.">
        <title>Genetic determinants of endophytism in the Arabidopsis root mycobiome.</title>
        <authorList>
            <person name="Mesny F."/>
            <person name="Miyauchi S."/>
            <person name="Thiergart T."/>
            <person name="Pickel B."/>
            <person name="Atanasova L."/>
            <person name="Karlsson M."/>
            <person name="Huettel B."/>
            <person name="Barry K.W."/>
            <person name="Haridas S."/>
            <person name="Chen C."/>
            <person name="Bauer D."/>
            <person name="Andreopoulos W."/>
            <person name="Pangilinan J."/>
            <person name="LaButti K."/>
            <person name="Riley R."/>
            <person name="Lipzen A."/>
            <person name="Clum A."/>
            <person name="Drula E."/>
            <person name="Henrissat B."/>
            <person name="Kohler A."/>
            <person name="Grigoriev I.V."/>
            <person name="Martin F.M."/>
            <person name="Hacquard S."/>
        </authorList>
    </citation>
    <scope>NUCLEOTIDE SEQUENCE</scope>
    <source>
        <strain evidence="2">MPI-CAGE-AT-0021</strain>
    </source>
</reference>
<dbReference type="AlphaFoldDB" id="A0A9P9F2Q1"/>
<dbReference type="EMBL" id="JAGMUU010000005">
    <property type="protein sequence ID" value="KAH7151747.1"/>
    <property type="molecule type" value="Genomic_DNA"/>
</dbReference>
<dbReference type="OrthoDB" id="3832628at2759"/>
<accession>A0A9P9F2Q1</accession>
<feature type="compositionally biased region" description="Basic residues" evidence="1">
    <location>
        <begin position="1"/>
        <end position="19"/>
    </location>
</feature>
<name>A0A9P9F2Q1_9HYPO</name>
<protein>
    <submittedName>
        <fullName evidence="2">Uncharacterized protein</fullName>
    </submittedName>
</protein>
<evidence type="ECO:0000256" key="1">
    <source>
        <dbReference type="SAM" id="MobiDB-lite"/>
    </source>
</evidence>
<feature type="region of interest" description="Disordered" evidence="1">
    <location>
        <begin position="1"/>
        <end position="26"/>
    </location>
</feature>
<comment type="caution">
    <text evidence="2">The sequence shown here is derived from an EMBL/GenBank/DDBJ whole genome shotgun (WGS) entry which is preliminary data.</text>
</comment>
<organism evidence="2 3">
    <name type="scientific">Dactylonectria estremocensis</name>
    <dbReference type="NCBI Taxonomy" id="1079267"/>
    <lineage>
        <taxon>Eukaryota</taxon>
        <taxon>Fungi</taxon>
        <taxon>Dikarya</taxon>
        <taxon>Ascomycota</taxon>
        <taxon>Pezizomycotina</taxon>
        <taxon>Sordariomycetes</taxon>
        <taxon>Hypocreomycetidae</taxon>
        <taxon>Hypocreales</taxon>
        <taxon>Nectriaceae</taxon>
        <taxon>Dactylonectria</taxon>
    </lineage>
</organism>
<sequence length="342" mass="38836">MEASTKRARRKSTGGKAPRKIGPGPHYHNFQDHAARTYAAVRDAPGPIEALAKLGIQLYCLGTPRPSPEALGNSFLHCDAMISAGNAGGRWPRVDVYSGLGSIEECIEHHGREKLFRKQAVQDMRQKAVAGLSKEDAYEKLINKVRGKEPLPHIVPTWCESEKFWAQHRYSDRYRSWILVMLEGCLSWEDAIEKGIYRVSFDLDVTPAMETEMYDDEVDEDTLLQGETHGWVEVEKTGLEKSEPVRRRLLCVRDPPRDTLLGVEGDLFNDWLRATEVFWDCTYRTPACDGCDEDEPHHACEVELNEHFFDEDGQCVACRRATEYRRRSNRIAAAAQRGGREA</sequence>
<evidence type="ECO:0000313" key="3">
    <source>
        <dbReference type="Proteomes" id="UP000717696"/>
    </source>
</evidence>